<dbReference type="InterPro" id="IPR029063">
    <property type="entry name" value="SAM-dependent_MTases_sf"/>
</dbReference>
<evidence type="ECO:0000256" key="7">
    <source>
        <dbReference type="ARBA" id="ARBA00047942"/>
    </source>
</evidence>
<dbReference type="Pfam" id="PF12950">
    <property type="entry name" value="TaqI_C"/>
    <property type="match status" value="1"/>
</dbReference>
<dbReference type="PROSITE" id="PS00092">
    <property type="entry name" value="N6_MTASE"/>
    <property type="match status" value="1"/>
</dbReference>
<dbReference type="GO" id="GO:0032259">
    <property type="term" value="P:methylation"/>
    <property type="evidence" value="ECO:0007669"/>
    <property type="project" value="UniProtKB-KW"/>
</dbReference>
<dbReference type="InterPro" id="IPR025931">
    <property type="entry name" value="TaqI_C"/>
</dbReference>
<dbReference type="GO" id="GO:0009007">
    <property type="term" value="F:site-specific DNA-methyltransferase (adenine-specific) activity"/>
    <property type="evidence" value="ECO:0007669"/>
    <property type="project" value="UniProtKB-EC"/>
</dbReference>
<feature type="region of interest" description="Disordered" evidence="8">
    <location>
        <begin position="1168"/>
        <end position="1198"/>
    </location>
</feature>
<dbReference type="EMBL" id="JBHSZQ010000047">
    <property type="protein sequence ID" value="MFC7126891.1"/>
    <property type="molecule type" value="Genomic_DNA"/>
</dbReference>
<evidence type="ECO:0000256" key="2">
    <source>
        <dbReference type="ARBA" id="ARBA00022603"/>
    </source>
</evidence>
<dbReference type="SUPFAM" id="SSF53335">
    <property type="entry name" value="S-adenosyl-L-methionine-dependent methyltransferases"/>
    <property type="match status" value="1"/>
</dbReference>
<name>A0ABD5XAT0_9EURY</name>
<feature type="compositionally biased region" description="Basic and acidic residues" evidence="8">
    <location>
        <begin position="1174"/>
        <end position="1191"/>
    </location>
</feature>
<evidence type="ECO:0000313" key="12">
    <source>
        <dbReference type="Proteomes" id="UP001596414"/>
    </source>
</evidence>
<dbReference type="GO" id="GO:0009307">
    <property type="term" value="P:DNA restriction-modification system"/>
    <property type="evidence" value="ECO:0007669"/>
    <property type="project" value="UniProtKB-KW"/>
</dbReference>
<dbReference type="PRINTS" id="PR00507">
    <property type="entry name" value="N12N6MTFRASE"/>
</dbReference>
<protein>
    <recommendedName>
        <fullName evidence="1">site-specific DNA-methyltransferase (adenine-specific)</fullName>
        <ecNumber evidence="1">2.1.1.72</ecNumber>
    </recommendedName>
</protein>
<feature type="domain" description="TaqI-like C-terminal specificity" evidence="10">
    <location>
        <begin position="1067"/>
        <end position="1168"/>
    </location>
</feature>
<keyword evidence="5" id="KW-0680">Restriction system</keyword>
<dbReference type="Gene3D" id="3.40.50.150">
    <property type="entry name" value="Vaccinia Virus protein VP39"/>
    <property type="match status" value="2"/>
</dbReference>
<sequence length="1421" mass="162758">MQTALTYRTNRDLFSNYYLDEHLPETEEWDDVSDEELQEAYDDVMDLWEREKDTAPKRNESQLEEKFIRPMFRKLGIPFEVEESTDRTQRRPDYGFFETDDAARDAFERRDEGGDFYKNSVAVADAKRWGRPLDTRGSGEHERDFENPSYQIHVYLQEVDAAQWAVLTDGKKWRLYYGPTSHRLDSYYEVDLPTILEKGDLEDFKYFYLFFRHEAFLEDTSGDCFLDDVYGESNVFAQELGEDLQDNIYEAIKILSEGYLQYPENDLDEDDLDLIHDSSLIYLYRLIFVLYAEAEGRELLDTSNEIYEQSYSLNSLKQEVAEELDSGDPKYRDWQDNLQARLDELFTLIDKGSKSRGIPEEDLYIPAYNGGLFRTDPDADDSKEAKFLADHDVGDAYLAKVVELLTRSKNSNGGGKIFVDYSSLDVRHLGSIYEGLLEYQLNVADEPLALDDGEYVSAGDGDDVVVQEGEVHLTTGSGERKATGSYYTPEYVVEYIVEDTLEPLVDDIRMDLAGRSARGEDRGFAEEFAERIFDLKILDPAMGSGHFLTSAIDYLAREIIDAQEKQAAQEGIETVDEEHDINWARRQVAQRCIYGVDLNPLAVELAKVSLWLRTLAAEQPLAFLDHHLKTGNSLVGSDIETVLDNSESNTDEGQLTLQQSFDRTRRQALEHVTDQFEELLAIDNETLDDVKEMESVYEGVRGDPLYQHLISMANVHTAEKFGLDVPEDAYKRMATALRNNSWDEVEEQDWYRSAQQIAEDEHFFHWELEFPIAFYEQDGSRKSDDGFDAVIGNPPYIKIQNLRQTAPEFADYATREYEVASGRFDIYSLFVERGVSLTNDRRLSYILPNKFFESGAGQSLRQFLVSNGLLSEIADFGQHQVFEGVTTYTCILSLNSGGQTFGYAEIKEASKSNLQTAPRVDIEIDELSDEKWALTGPEERKVLDKLNQSGRSIGDRSRHISEGIVSGDNDILFVEILSQDGDTVEIECPENNNQYTLESGLVKPLLRGDFIERFRKPEPNEGVIYPYEIKGGESELIPEDRLSSEFPKTYSYLSEFESRLRNRGSENMEYPAWYALWCPREKQLFEAQKLLVPDVCQRSEFTLDRDGGIYLPNSAYGIVPKRKNQRHLEYLLAVLNSTPTWFFIYHTSTVLRGDFRRFMTSYLSPLPIPDASPETERETEPEFERTIKEDDVPPGERLSDLSHITLDLHEQHESLNLHLLDYLGIPSDELPDSIEGDKLEDLQMPVAGVADTPLTKTAEDFDGLRVEGVSFEDDGGRLVMNVDISYKVDEDDQRETDAWDRLVEEEFETYEAMAFVGLSEAEETLIRNFIPVVVNKADGFASFRQNATKTNSSLDRMKDLVLPDIGKVRDGLDQYIEVRAKADELEKKIKRTDQLIDEIVYDLYGLTDEEIEIVESAVQDD</sequence>
<gene>
    <name evidence="11" type="ORF">ACFQJ7_12805</name>
</gene>
<comment type="catalytic activity">
    <reaction evidence="7">
        <text>a 2'-deoxyadenosine in DNA + S-adenosyl-L-methionine = an N(6)-methyl-2'-deoxyadenosine in DNA + S-adenosyl-L-homocysteine + H(+)</text>
        <dbReference type="Rhea" id="RHEA:15197"/>
        <dbReference type="Rhea" id="RHEA-COMP:12418"/>
        <dbReference type="Rhea" id="RHEA-COMP:12419"/>
        <dbReference type="ChEBI" id="CHEBI:15378"/>
        <dbReference type="ChEBI" id="CHEBI:57856"/>
        <dbReference type="ChEBI" id="CHEBI:59789"/>
        <dbReference type="ChEBI" id="CHEBI:90615"/>
        <dbReference type="ChEBI" id="CHEBI:90616"/>
        <dbReference type="EC" id="2.1.1.72"/>
    </reaction>
</comment>
<evidence type="ECO:0000256" key="6">
    <source>
        <dbReference type="ARBA" id="ARBA00023125"/>
    </source>
</evidence>
<dbReference type="RefSeq" id="WP_267637264.1">
    <property type="nucleotide sequence ID" value="NZ_JAODIY010000009.1"/>
</dbReference>
<dbReference type="Pfam" id="PF07669">
    <property type="entry name" value="Eco57I"/>
    <property type="match status" value="1"/>
</dbReference>
<evidence type="ECO:0000259" key="9">
    <source>
        <dbReference type="Pfam" id="PF07669"/>
    </source>
</evidence>
<dbReference type="EC" id="2.1.1.72" evidence="1"/>
<keyword evidence="6" id="KW-0238">DNA-binding</keyword>
<dbReference type="InterPro" id="IPR002052">
    <property type="entry name" value="DNA_methylase_N6_adenine_CS"/>
</dbReference>
<feature type="domain" description="Type II methyltransferase M.TaqI-like" evidence="9">
    <location>
        <begin position="592"/>
        <end position="882"/>
    </location>
</feature>
<evidence type="ECO:0000313" key="11">
    <source>
        <dbReference type="EMBL" id="MFC7126891.1"/>
    </source>
</evidence>
<evidence type="ECO:0000256" key="1">
    <source>
        <dbReference type="ARBA" id="ARBA00011900"/>
    </source>
</evidence>
<evidence type="ECO:0000256" key="8">
    <source>
        <dbReference type="SAM" id="MobiDB-lite"/>
    </source>
</evidence>
<reference evidence="11 12" key="1">
    <citation type="journal article" date="2014" name="Int. J. Syst. Evol. Microbiol.">
        <title>Complete genome sequence of Corynebacterium casei LMG S-19264T (=DSM 44701T), isolated from a smear-ripened cheese.</title>
        <authorList>
            <consortium name="US DOE Joint Genome Institute (JGI-PGF)"/>
            <person name="Walter F."/>
            <person name="Albersmeier A."/>
            <person name="Kalinowski J."/>
            <person name="Ruckert C."/>
        </authorList>
    </citation>
    <scope>NUCLEOTIDE SEQUENCE [LARGE SCALE GENOMIC DNA]</scope>
    <source>
        <strain evidence="11 12">CGMCC 4.7215</strain>
    </source>
</reference>
<dbReference type="PANTHER" id="PTHR33841">
    <property type="entry name" value="DNA METHYLTRANSFERASE YEEA-RELATED"/>
    <property type="match status" value="1"/>
</dbReference>
<dbReference type="PANTHER" id="PTHR33841:SF1">
    <property type="entry name" value="DNA METHYLTRANSFERASE A"/>
    <property type="match status" value="1"/>
</dbReference>
<keyword evidence="4" id="KW-0949">S-adenosyl-L-methionine</keyword>
<evidence type="ECO:0000256" key="4">
    <source>
        <dbReference type="ARBA" id="ARBA00022691"/>
    </source>
</evidence>
<accession>A0ABD5XAT0</accession>
<evidence type="ECO:0000256" key="3">
    <source>
        <dbReference type="ARBA" id="ARBA00022679"/>
    </source>
</evidence>
<keyword evidence="2 11" id="KW-0489">Methyltransferase</keyword>
<dbReference type="InterPro" id="IPR011639">
    <property type="entry name" value="MethylTrfase_TaqI-like_dom"/>
</dbReference>
<dbReference type="GO" id="GO:0003677">
    <property type="term" value="F:DNA binding"/>
    <property type="evidence" value="ECO:0007669"/>
    <property type="project" value="UniProtKB-KW"/>
</dbReference>
<evidence type="ECO:0000259" key="10">
    <source>
        <dbReference type="Pfam" id="PF12950"/>
    </source>
</evidence>
<dbReference type="InterPro" id="IPR050953">
    <property type="entry name" value="N4_N6_ade-DNA_methylase"/>
</dbReference>
<comment type="caution">
    <text evidence="11">The sequence shown here is derived from an EMBL/GenBank/DDBJ whole genome shotgun (WGS) entry which is preliminary data.</text>
</comment>
<proteinExistence type="predicted"/>
<dbReference type="Proteomes" id="UP001596414">
    <property type="component" value="Unassembled WGS sequence"/>
</dbReference>
<keyword evidence="3" id="KW-0808">Transferase</keyword>
<organism evidence="11 12">
    <name type="scientific">Halovenus rubra</name>
    <dbReference type="NCBI Taxonomy" id="869890"/>
    <lineage>
        <taxon>Archaea</taxon>
        <taxon>Methanobacteriati</taxon>
        <taxon>Methanobacteriota</taxon>
        <taxon>Stenosarchaea group</taxon>
        <taxon>Halobacteria</taxon>
        <taxon>Halobacteriales</taxon>
        <taxon>Haloarculaceae</taxon>
        <taxon>Halovenus</taxon>
    </lineage>
</organism>
<evidence type="ECO:0000256" key="5">
    <source>
        <dbReference type="ARBA" id="ARBA00022747"/>
    </source>
</evidence>